<evidence type="ECO:0000256" key="7">
    <source>
        <dbReference type="ARBA" id="ARBA00023187"/>
    </source>
</evidence>
<gene>
    <name evidence="11" type="ORF">LAMI_0F02916G</name>
</gene>
<dbReference type="Pfam" id="PF12542">
    <property type="entry name" value="CWC25"/>
    <property type="match status" value="1"/>
</dbReference>
<dbReference type="OrthoDB" id="21123at2759"/>
<dbReference type="Proteomes" id="UP000191024">
    <property type="component" value="Chromosome F"/>
</dbReference>
<dbReference type="GO" id="GO:0005684">
    <property type="term" value="C:U2-type spliceosomal complex"/>
    <property type="evidence" value="ECO:0007669"/>
    <property type="project" value="TreeGrafter"/>
</dbReference>
<keyword evidence="12" id="KW-1185">Reference proteome</keyword>
<evidence type="ECO:0000256" key="6">
    <source>
        <dbReference type="ARBA" id="ARBA00023054"/>
    </source>
</evidence>
<keyword evidence="8" id="KW-0539">Nucleus</keyword>
<evidence type="ECO:0000256" key="5">
    <source>
        <dbReference type="ARBA" id="ARBA00022728"/>
    </source>
</evidence>
<keyword evidence="4" id="KW-0507">mRNA processing</keyword>
<keyword evidence="7" id="KW-0508">mRNA splicing</keyword>
<dbReference type="EMBL" id="LT598467">
    <property type="protein sequence ID" value="SCU95570.1"/>
    <property type="molecule type" value="Genomic_DNA"/>
</dbReference>
<keyword evidence="6 9" id="KW-0175">Coiled coil</keyword>
<comment type="similarity">
    <text evidence="2">Belongs to the CWC25 family.</text>
</comment>
<evidence type="ECO:0000256" key="2">
    <source>
        <dbReference type="ARBA" id="ARBA00006695"/>
    </source>
</evidence>
<feature type="coiled-coil region" evidence="9">
    <location>
        <begin position="27"/>
        <end position="59"/>
    </location>
</feature>
<dbReference type="InterPro" id="IPR022209">
    <property type="entry name" value="CWC25"/>
</dbReference>
<dbReference type="SMART" id="SM01083">
    <property type="entry name" value="Cir_N"/>
    <property type="match status" value="1"/>
</dbReference>
<evidence type="ECO:0000313" key="11">
    <source>
        <dbReference type="EMBL" id="SCU95570.1"/>
    </source>
</evidence>
<proteinExistence type="inferred from homology"/>
<reference evidence="12" key="1">
    <citation type="submission" date="2016-03" db="EMBL/GenBank/DDBJ databases">
        <authorList>
            <person name="Devillers H."/>
        </authorList>
    </citation>
    <scope>NUCLEOTIDE SEQUENCE [LARGE SCALE GENOMIC DNA]</scope>
</reference>
<dbReference type="GO" id="GO:0000398">
    <property type="term" value="P:mRNA splicing, via spliceosome"/>
    <property type="evidence" value="ECO:0007669"/>
    <property type="project" value="TreeGrafter"/>
</dbReference>
<evidence type="ECO:0000256" key="8">
    <source>
        <dbReference type="ARBA" id="ARBA00023242"/>
    </source>
</evidence>
<comment type="subcellular location">
    <subcellularLocation>
        <location evidence="1">Nucleus</location>
    </subcellularLocation>
</comment>
<organism evidence="11 12">
    <name type="scientific">Lachancea mirantina</name>
    <dbReference type="NCBI Taxonomy" id="1230905"/>
    <lineage>
        <taxon>Eukaryota</taxon>
        <taxon>Fungi</taxon>
        <taxon>Dikarya</taxon>
        <taxon>Ascomycota</taxon>
        <taxon>Saccharomycotina</taxon>
        <taxon>Saccharomycetes</taxon>
        <taxon>Saccharomycetales</taxon>
        <taxon>Saccharomycetaceae</taxon>
        <taxon>Lachancea</taxon>
    </lineage>
</organism>
<evidence type="ECO:0000259" key="10">
    <source>
        <dbReference type="SMART" id="SM01083"/>
    </source>
</evidence>
<dbReference type="InterPro" id="IPR051376">
    <property type="entry name" value="CWC25_splicing_factor"/>
</dbReference>
<evidence type="ECO:0000256" key="4">
    <source>
        <dbReference type="ARBA" id="ARBA00022664"/>
    </source>
</evidence>
<feature type="domain" description="CBF1-interacting co-repressor CIR N-terminal" evidence="10">
    <location>
        <begin position="11"/>
        <end position="47"/>
    </location>
</feature>
<evidence type="ECO:0000256" key="9">
    <source>
        <dbReference type="SAM" id="Coils"/>
    </source>
</evidence>
<evidence type="ECO:0000256" key="1">
    <source>
        <dbReference type="ARBA" id="ARBA00004123"/>
    </source>
</evidence>
<evidence type="ECO:0000313" key="12">
    <source>
        <dbReference type="Proteomes" id="UP000191024"/>
    </source>
</evidence>
<accession>A0A1G4JWZ2</accession>
<dbReference type="AlphaFoldDB" id="A0A1G4JWZ2"/>
<protein>
    <recommendedName>
        <fullName evidence="3">Pre-mRNA-splicing factor CWC25</fullName>
    </recommendedName>
</protein>
<name>A0A1G4JWZ2_9SACH</name>
<keyword evidence="5" id="KW-0747">Spliceosome</keyword>
<dbReference type="Pfam" id="PF10197">
    <property type="entry name" value="Cir_N"/>
    <property type="match status" value="1"/>
</dbReference>
<dbReference type="STRING" id="1230905.A0A1G4JWZ2"/>
<dbReference type="PANTHER" id="PTHR16196:SF0">
    <property type="entry name" value="PRE-MRNA-SPLICING FACTOR CWC25 HOMOLOG"/>
    <property type="match status" value="1"/>
</dbReference>
<sequence length="153" mass="17946">MGTGDLNLLKSWNPHLLKNKKKVWETEQQALAEHQKIKQRQVELEKERSLDQLASMNENGTVSKRKNGLEWMYNDSPTKTSQNEDFLLGRREIDDSVLKQTKKDQQTRNVGYQDTSVKYRESSKVDASILNEDPIMAIKRRQFKKNYPSYKTI</sequence>
<dbReference type="PANTHER" id="PTHR16196">
    <property type="entry name" value="CELL CYCLE CONTROL PROTEIN CWF25"/>
    <property type="match status" value="1"/>
</dbReference>
<evidence type="ECO:0000256" key="3">
    <source>
        <dbReference type="ARBA" id="ARBA00020646"/>
    </source>
</evidence>
<dbReference type="InterPro" id="IPR019339">
    <property type="entry name" value="CIR_N_dom"/>
</dbReference>